<dbReference type="Gene3D" id="3.40.640.10">
    <property type="entry name" value="Type I PLP-dependent aspartate aminotransferase-like (Major domain)"/>
    <property type="match status" value="1"/>
</dbReference>
<dbReference type="InterPro" id="IPR015421">
    <property type="entry name" value="PyrdxlP-dep_Trfase_major"/>
</dbReference>
<dbReference type="SUPFAM" id="SSF53383">
    <property type="entry name" value="PLP-dependent transferases"/>
    <property type="match status" value="1"/>
</dbReference>
<dbReference type="CDD" id="cd00614">
    <property type="entry name" value="CGS_like"/>
    <property type="match status" value="1"/>
</dbReference>
<dbReference type="FunFam" id="3.90.1150.10:FF:000033">
    <property type="entry name" value="Cystathionine gamma-synthase"/>
    <property type="match status" value="1"/>
</dbReference>
<proteinExistence type="inferred from homology"/>
<comment type="cofactor">
    <cofactor evidence="1 9">
        <name>pyridoxal 5'-phosphate</name>
        <dbReference type="ChEBI" id="CHEBI:597326"/>
    </cofactor>
</comment>
<gene>
    <name evidence="10" type="ORF">CINC_LOCUS717</name>
</gene>
<dbReference type="GO" id="GO:0019346">
    <property type="term" value="P:transsulfuration"/>
    <property type="evidence" value="ECO:0007669"/>
    <property type="project" value="InterPro"/>
</dbReference>
<dbReference type="Proteomes" id="UP001154114">
    <property type="component" value="Chromosome 1"/>
</dbReference>
<comment type="pathway">
    <text evidence="2">Amino-acid biosynthesis; L-cysteine biosynthesis; L-cysteine from L-homocysteine and L-serine: step 2/2.</text>
</comment>
<dbReference type="InterPro" id="IPR015424">
    <property type="entry name" value="PyrdxlP-dep_Trfase"/>
</dbReference>
<dbReference type="PANTHER" id="PTHR11808">
    <property type="entry name" value="TRANS-SULFURATION ENZYME FAMILY MEMBER"/>
    <property type="match status" value="1"/>
</dbReference>
<evidence type="ECO:0000256" key="4">
    <source>
        <dbReference type="ARBA" id="ARBA00012085"/>
    </source>
</evidence>
<dbReference type="AlphaFoldDB" id="A0A9P0FR32"/>
<dbReference type="GO" id="GO:0030170">
    <property type="term" value="F:pyridoxal phosphate binding"/>
    <property type="evidence" value="ECO:0007669"/>
    <property type="project" value="InterPro"/>
</dbReference>
<dbReference type="InterPro" id="IPR015422">
    <property type="entry name" value="PyrdxlP-dep_Trfase_small"/>
</dbReference>
<evidence type="ECO:0000256" key="8">
    <source>
        <dbReference type="PIRSR" id="PIRSR001434-2"/>
    </source>
</evidence>
<name>A0A9P0FR32_CHRIL</name>
<reference evidence="10" key="1">
    <citation type="submission" date="2021-12" db="EMBL/GenBank/DDBJ databases">
        <authorList>
            <person name="King R."/>
        </authorList>
    </citation>
    <scope>NUCLEOTIDE SEQUENCE</scope>
</reference>
<evidence type="ECO:0000256" key="2">
    <source>
        <dbReference type="ARBA" id="ARBA00005038"/>
    </source>
</evidence>
<dbReference type="Gene3D" id="3.90.1150.10">
    <property type="entry name" value="Aspartate Aminotransferase, domain 1"/>
    <property type="match status" value="1"/>
</dbReference>
<dbReference type="Pfam" id="PF01053">
    <property type="entry name" value="Cys_Met_Meta_PP"/>
    <property type="match status" value="1"/>
</dbReference>
<comment type="similarity">
    <text evidence="3 9">Belongs to the trans-sulfuration enzymes family.</text>
</comment>
<dbReference type="EC" id="4.4.1.1" evidence="4"/>
<dbReference type="GO" id="GO:0005737">
    <property type="term" value="C:cytoplasm"/>
    <property type="evidence" value="ECO:0007669"/>
    <property type="project" value="TreeGrafter"/>
</dbReference>
<dbReference type="GO" id="GO:0009086">
    <property type="term" value="P:methionine biosynthetic process"/>
    <property type="evidence" value="ECO:0007669"/>
    <property type="project" value="UniProtKB-ARBA"/>
</dbReference>
<evidence type="ECO:0000256" key="6">
    <source>
        <dbReference type="ARBA" id="ARBA00023192"/>
    </source>
</evidence>
<dbReference type="EMBL" id="LR824004">
    <property type="protein sequence ID" value="CAH0578398.1"/>
    <property type="molecule type" value="Genomic_DNA"/>
</dbReference>
<organism evidence="10 11">
    <name type="scientific">Chrysodeixis includens</name>
    <name type="common">Soybean looper</name>
    <name type="synonym">Pseudoplusia includens</name>
    <dbReference type="NCBI Taxonomy" id="689277"/>
    <lineage>
        <taxon>Eukaryota</taxon>
        <taxon>Metazoa</taxon>
        <taxon>Ecdysozoa</taxon>
        <taxon>Arthropoda</taxon>
        <taxon>Hexapoda</taxon>
        <taxon>Insecta</taxon>
        <taxon>Pterygota</taxon>
        <taxon>Neoptera</taxon>
        <taxon>Endopterygota</taxon>
        <taxon>Lepidoptera</taxon>
        <taxon>Glossata</taxon>
        <taxon>Ditrysia</taxon>
        <taxon>Noctuoidea</taxon>
        <taxon>Noctuidae</taxon>
        <taxon>Plusiinae</taxon>
        <taxon>Chrysodeixis</taxon>
    </lineage>
</organism>
<evidence type="ECO:0000256" key="3">
    <source>
        <dbReference type="ARBA" id="ARBA00009077"/>
    </source>
</evidence>
<evidence type="ECO:0000313" key="10">
    <source>
        <dbReference type="EMBL" id="CAH0578398.1"/>
    </source>
</evidence>
<sequence length="434" mass="47747">MKGAFICLPLSKQPYFKRIKNSYLIGLRRMSAKKGGGAGDFCGFLPTIPSYATTAVHVAQEPEDQGGAVVPPITMSSTFMFKSVTEPYHKFIYGRLGNPMRNTLEDCLAALEGGKVGFTFSSGMGAISATLLLLSCGDHLVTTEDLYGGTYTLLTSIVCRFGIEVTFTDITVPGNLEKAIKKNTKMVYFETPTNPSIKVVDIEETVKITKKKGKDILVVIDNTFLGSYLQRPLDFGADLVVYSLSKFMNGNSDVIMGGAICNDPDIAERLRLLQRILGIIPSPFDCYLVNRSLKTLAIRMERHKETTLAVARWLETHPKVQEVMHPGLKSHKQRHIAKKQSRGHSGVFSFRHCGDLKVSEKFCTSLKVFTLAVSLGGHESLVQIPSQMTHKLVPDDVKKRLGITDGVIRVSVGLEDCEDLIQDLDQGLKCAFGC</sequence>
<keyword evidence="5 8" id="KW-0663">Pyridoxal phosphate</keyword>
<dbReference type="OrthoDB" id="3512640at2759"/>
<evidence type="ECO:0000256" key="7">
    <source>
        <dbReference type="ARBA" id="ARBA00029853"/>
    </source>
</evidence>
<keyword evidence="6" id="KW-0028">Amino-acid biosynthesis</keyword>
<evidence type="ECO:0000256" key="9">
    <source>
        <dbReference type="RuleBase" id="RU362118"/>
    </source>
</evidence>
<accession>A0A9P0FR32</accession>
<evidence type="ECO:0000256" key="1">
    <source>
        <dbReference type="ARBA" id="ARBA00001933"/>
    </source>
</evidence>
<keyword evidence="6" id="KW-0198">Cysteine biosynthesis</keyword>
<feature type="modified residue" description="N6-(pyridoxal phosphate)lysine" evidence="8">
    <location>
        <position position="246"/>
    </location>
</feature>
<dbReference type="PIRSF" id="PIRSF001434">
    <property type="entry name" value="CGS"/>
    <property type="match status" value="1"/>
</dbReference>
<dbReference type="PANTHER" id="PTHR11808:SF15">
    <property type="entry name" value="CYSTATHIONINE GAMMA-LYASE"/>
    <property type="match status" value="1"/>
</dbReference>
<dbReference type="GO" id="GO:0019343">
    <property type="term" value="P:cysteine biosynthetic process via cystathionine"/>
    <property type="evidence" value="ECO:0007669"/>
    <property type="project" value="TreeGrafter"/>
</dbReference>
<protein>
    <recommendedName>
        <fullName evidence="4">cystathionine gamma-lyase</fullName>
        <ecNumber evidence="4">4.4.1.1</ecNumber>
    </recommendedName>
    <alternativeName>
        <fullName evidence="7">Gamma-cystathionase</fullName>
    </alternativeName>
</protein>
<dbReference type="FunFam" id="3.40.640.10:FF:000009">
    <property type="entry name" value="Cystathionine gamma-synthase homolog"/>
    <property type="match status" value="1"/>
</dbReference>
<dbReference type="GO" id="GO:0004123">
    <property type="term" value="F:cystathionine gamma-lyase activity"/>
    <property type="evidence" value="ECO:0007669"/>
    <property type="project" value="TreeGrafter"/>
</dbReference>
<evidence type="ECO:0000313" key="11">
    <source>
        <dbReference type="Proteomes" id="UP001154114"/>
    </source>
</evidence>
<keyword evidence="11" id="KW-1185">Reference proteome</keyword>
<dbReference type="InterPro" id="IPR000277">
    <property type="entry name" value="Cys/Met-Metab_PyrdxlP-dep_enz"/>
</dbReference>
<evidence type="ECO:0000256" key="5">
    <source>
        <dbReference type="ARBA" id="ARBA00022898"/>
    </source>
</evidence>